<dbReference type="SMART" id="SM00473">
    <property type="entry name" value="PAN_AP"/>
    <property type="match status" value="1"/>
</dbReference>
<dbReference type="Pfam" id="PF00954">
    <property type="entry name" value="S_locus_glycop"/>
    <property type="match status" value="1"/>
</dbReference>
<evidence type="ECO:0000256" key="2">
    <source>
        <dbReference type="ARBA" id="ARBA00012513"/>
    </source>
</evidence>
<evidence type="ECO:0000313" key="14">
    <source>
        <dbReference type="Proteomes" id="UP001345219"/>
    </source>
</evidence>
<evidence type="ECO:0000259" key="10">
    <source>
        <dbReference type="PROSITE" id="PS50026"/>
    </source>
</evidence>
<dbReference type="InterPro" id="IPR036426">
    <property type="entry name" value="Bulb-type_lectin_dom_sf"/>
</dbReference>
<feature type="domain" description="Bulb-type lectin" evidence="11">
    <location>
        <begin position="38"/>
        <end position="162"/>
    </location>
</feature>
<reference evidence="13 14" key="1">
    <citation type="journal article" date="2023" name="Hortic Res">
        <title>Pangenome of water caltrop reveals structural variations and asymmetric subgenome divergence after allopolyploidization.</title>
        <authorList>
            <person name="Zhang X."/>
            <person name="Chen Y."/>
            <person name="Wang L."/>
            <person name="Yuan Y."/>
            <person name="Fang M."/>
            <person name="Shi L."/>
            <person name="Lu R."/>
            <person name="Comes H.P."/>
            <person name="Ma Y."/>
            <person name="Chen Y."/>
            <person name="Huang G."/>
            <person name="Zhou Y."/>
            <person name="Zheng Z."/>
            <person name="Qiu Y."/>
        </authorList>
    </citation>
    <scope>NUCLEOTIDE SEQUENCE [LARGE SCALE GENOMIC DNA]</scope>
    <source>
        <tissue evidence="13">Roots</tissue>
    </source>
</reference>
<dbReference type="SUPFAM" id="SSF51110">
    <property type="entry name" value="alpha-D-mannose-specific plant lectins"/>
    <property type="match status" value="1"/>
</dbReference>
<name>A0AAN7GTU6_9MYRT</name>
<comment type="caution">
    <text evidence="13">The sequence shown here is derived from an EMBL/GenBank/DDBJ whole genome shotgun (WGS) entry which is preliminary data.</text>
</comment>
<protein>
    <recommendedName>
        <fullName evidence="2">non-specific serine/threonine protein kinase</fullName>
        <ecNumber evidence="2">2.7.11.1</ecNumber>
    </recommendedName>
</protein>
<feature type="domain" description="EGF-like" evidence="10">
    <location>
        <begin position="299"/>
        <end position="336"/>
    </location>
</feature>
<dbReference type="PANTHER" id="PTHR32444">
    <property type="entry name" value="BULB-TYPE LECTIN DOMAIN-CONTAINING PROTEIN"/>
    <property type="match status" value="1"/>
</dbReference>
<dbReference type="CDD" id="cd00028">
    <property type="entry name" value="B_lectin"/>
    <property type="match status" value="1"/>
</dbReference>
<dbReference type="EC" id="2.7.11.1" evidence="2"/>
<keyword evidence="8" id="KW-0245">EGF-like domain</keyword>
<evidence type="ECO:0000256" key="3">
    <source>
        <dbReference type="ARBA" id="ARBA00022729"/>
    </source>
</evidence>
<keyword evidence="9" id="KW-0472">Membrane</keyword>
<evidence type="ECO:0000313" key="13">
    <source>
        <dbReference type="EMBL" id="KAK4746417.1"/>
    </source>
</evidence>
<evidence type="ECO:0000256" key="4">
    <source>
        <dbReference type="ARBA" id="ARBA00023157"/>
    </source>
</evidence>
<dbReference type="Pfam" id="PF08276">
    <property type="entry name" value="PAN_2"/>
    <property type="match status" value="1"/>
</dbReference>
<dbReference type="Proteomes" id="UP001345219">
    <property type="component" value="Chromosome 10"/>
</dbReference>
<dbReference type="Gene3D" id="2.90.10.10">
    <property type="entry name" value="Bulb-type lectin domain"/>
    <property type="match status" value="1"/>
</dbReference>
<dbReference type="CDD" id="cd00053">
    <property type="entry name" value="EGF"/>
    <property type="match status" value="1"/>
</dbReference>
<comment type="caution">
    <text evidence="8">Lacks conserved residue(s) required for the propagation of feature annotation.</text>
</comment>
<evidence type="ECO:0000256" key="1">
    <source>
        <dbReference type="ARBA" id="ARBA00003061"/>
    </source>
</evidence>
<accession>A0AAN7GTU6</accession>
<comment type="catalytic activity">
    <reaction evidence="7">
        <text>L-seryl-[protein] + ATP = O-phospho-L-seryl-[protein] + ADP + H(+)</text>
        <dbReference type="Rhea" id="RHEA:17989"/>
        <dbReference type="Rhea" id="RHEA-COMP:9863"/>
        <dbReference type="Rhea" id="RHEA-COMP:11604"/>
        <dbReference type="ChEBI" id="CHEBI:15378"/>
        <dbReference type="ChEBI" id="CHEBI:29999"/>
        <dbReference type="ChEBI" id="CHEBI:30616"/>
        <dbReference type="ChEBI" id="CHEBI:83421"/>
        <dbReference type="ChEBI" id="CHEBI:456216"/>
        <dbReference type="EC" id="2.7.11.1"/>
    </reaction>
</comment>
<dbReference type="SMART" id="SM00108">
    <property type="entry name" value="B_lectin"/>
    <property type="match status" value="1"/>
</dbReference>
<evidence type="ECO:0000256" key="7">
    <source>
        <dbReference type="ARBA" id="ARBA00048679"/>
    </source>
</evidence>
<evidence type="ECO:0000256" key="8">
    <source>
        <dbReference type="PROSITE-ProRule" id="PRU00076"/>
    </source>
</evidence>
<dbReference type="InterPro" id="IPR001480">
    <property type="entry name" value="Bulb-type_lectin_dom"/>
</dbReference>
<evidence type="ECO:0000259" key="11">
    <source>
        <dbReference type="PROSITE" id="PS50927"/>
    </source>
</evidence>
<dbReference type="InterPro" id="IPR003609">
    <property type="entry name" value="Pan_app"/>
</dbReference>
<keyword evidence="9" id="KW-1133">Transmembrane helix</keyword>
<comment type="catalytic activity">
    <reaction evidence="6">
        <text>L-threonyl-[protein] + ATP = O-phospho-L-threonyl-[protein] + ADP + H(+)</text>
        <dbReference type="Rhea" id="RHEA:46608"/>
        <dbReference type="Rhea" id="RHEA-COMP:11060"/>
        <dbReference type="Rhea" id="RHEA-COMP:11605"/>
        <dbReference type="ChEBI" id="CHEBI:15378"/>
        <dbReference type="ChEBI" id="CHEBI:30013"/>
        <dbReference type="ChEBI" id="CHEBI:30616"/>
        <dbReference type="ChEBI" id="CHEBI:61977"/>
        <dbReference type="ChEBI" id="CHEBI:456216"/>
        <dbReference type="EC" id="2.7.11.1"/>
    </reaction>
</comment>
<dbReference type="AlphaFoldDB" id="A0AAN7GTU6"/>
<keyword evidence="9" id="KW-0812">Transmembrane</keyword>
<dbReference type="PANTHER" id="PTHR32444:SF89">
    <property type="entry name" value="S GLYCOPROTEIN"/>
    <property type="match status" value="1"/>
</dbReference>
<dbReference type="GO" id="GO:0004674">
    <property type="term" value="F:protein serine/threonine kinase activity"/>
    <property type="evidence" value="ECO:0007669"/>
    <property type="project" value="UniProtKB-EC"/>
</dbReference>
<dbReference type="Pfam" id="PF01453">
    <property type="entry name" value="B_lectin"/>
    <property type="match status" value="1"/>
</dbReference>
<gene>
    <name evidence="13" type="ORF">SAY87_012729</name>
</gene>
<sequence length="497" mass="55613">MCSPMAPPASLAYKVVRYVYVSFLLTFSLSSHLPCSAVYSISYSEPLFHNQTLLSPSHVFELGFFTPLGTSNQYVGMWYKDPTLTRVVWVANRDLPLRSTDRFASLTIGSDGNLRLLDGDQNTVWSTNVSAKLSNGHTAVLLDSGNLVLNDGDMGTSIWESFDHPTDTQLAEMKIGINVKTGEKRYLRSWKTDTDPSPGMFSLGLTVEVPTQPFIWNGSTRHWRGGQWDQSKFIGVSTMDGRYLNGYTVQQDIQKGETYFSYQLPKSYIGYLFISHQGSVEFQLWNSALGNWIRVWGEPNDPCDVYGTCGPFGICRTVSGSPTCDCIKGFAPKSEERWKNGIWTGGCIRKDQLDCGAGTTASTDYFWKVSQLKLPDRSIYLPDVSTNANCQSWCLINCSCIAYSFVDGIGCMVWSGELMDIQGFNGAGEDLFLRLAHMKRDVHKKIIVSLTTIASILIFGASMCAIGRWRSDKTGRNRPVKGCLLNKNFIWNRDLYR</sequence>
<evidence type="ECO:0000256" key="9">
    <source>
        <dbReference type="SAM" id="Phobius"/>
    </source>
</evidence>
<dbReference type="EMBL" id="JAXIOK010000021">
    <property type="protein sequence ID" value="KAK4746417.1"/>
    <property type="molecule type" value="Genomic_DNA"/>
</dbReference>
<feature type="transmembrane region" description="Helical" evidence="9">
    <location>
        <begin position="446"/>
        <end position="466"/>
    </location>
</feature>
<keyword evidence="5" id="KW-0325">Glycoprotein</keyword>
<dbReference type="PROSITE" id="PS50948">
    <property type="entry name" value="PAN"/>
    <property type="match status" value="1"/>
</dbReference>
<dbReference type="PROSITE" id="PS50927">
    <property type="entry name" value="BULB_LECTIN"/>
    <property type="match status" value="1"/>
</dbReference>
<keyword evidence="4" id="KW-1015">Disulfide bond</keyword>
<dbReference type="PIRSF" id="PIRSF002686">
    <property type="entry name" value="SLG"/>
    <property type="match status" value="1"/>
</dbReference>
<keyword evidence="3" id="KW-0732">Signal</keyword>
<dbReference type="InterPro" id="IPR000858">
    <property type="entry name" value="S_locus_glycoprot_dom"/>
</dbReference>
<proteinExistence type="predicted"/>
<evidence type="ECO:0000256" key="6">
    <source>
        <dbReference type="ARBA" id="ARBA00047899"/>
    </source>
</evidence>
<feature type="domain" description="Apple" evidence="12">
    <location>
        <begin position="355"/>
        <end position="436"/>
    </location>
</feature>
<keyword evidence="14" id="KW-1185">Reference proteome</keyword>
<organism evidence="13 14">
    <name type="scientific">Trapa incisa</name>
    <dbReference type="NCBI Taxonomy" id="236973"/>
    <lineage>
        <taxon>Eukaryota</taxon>
        <taxon>Viridiplantae</taxon>
        <taxon>Streptophyta</taxon>
        <taxon>Embryophyta</taxon>
        <taxon>Tracheophyta</taxon>
        <taxon>Spermatophyta</taxon>
        <taxon>Magnoliopsida</taxon>
        <taxon>eudicotyledons</taxon>
        <taxon>Gunneridae</taxon>
        <taxon>Pentapetalae</taxon>
        <taxon>rosids</taxon>
        <taxon>malvids</taxon>
        <taxon>Myrtales</taxon>
        <taxon>Lythraceae</taxon>
        <taxon>Trapa</taxon>
    </lineage>
</organism>
<evidence type="ECO:0000259" key="12">
    <source>
        <dbReference type="PROSITE" id="PS50948"/>
    </source>
</evidence>
<dbReference type="CDD" id="cd01098">
    <property type="entry name" value="PAN_AP_plant"/>
    <property type="match status" value="1"/>
</dbReference>
<dbReference type="PROSITE" id="PS50026">
    <property type="entry name" value="EGF_3"/>
    <property type="match status" value="1"/>
</dbReference>
<dbReference type="GO" id="GO:0048544">
    <property type="term" value="P:recognition of pollen"/>
    <property type="evidence" value="ECO:0007669"/>
    <property type="project" value="InterPro"/>
</dbReference>
<evidence type="ECO:0000256" key="5">
    <source>
        <dbReference type="ARBA" id="ARBA00023180"/>
    </source>
</evidence>
<dbReference type="InterPro" id="IPR035446">
    <property type="entry name" value="SLSG/EP1"/>
</dbReference>
<comment type="function">
    <text evidence="1">Involved in sporophytic self-incompatibility system (the inability of flowering plants to achieve self-fertilization).</text>
</comment>
<dbReference type="InterPro" id="IPR000742">
    <property type="entry name" value="EGF"/>
</dbReference>